<dbReference type="GO" id="GO:0005886">
    <property type="term" value="C:plasma membrane"/>
    <property type="evidence" value="ECO:0007669"/>
    <property type="project" value="UniProtKB-SubCell"/>
</dbReference>
<evidence type="ECO:0000256" key="2">
    <source>
        <dbReference type="ARBA" id="ARBA00022448"/>
    </source>
</evidence>
<dbReference type="Proteomes" id="UP000063434">
    <property type="component" value="Unassembled WGS sequence"/>
</dbReference>
<feature type="transmembrane region" description="Helical" evidence="7">
    <location>
        <begin position="484"/>
        <end position="501"/>
    </location>
</feature>
<name>A0A109KVT7_PSEFL</name>
<dbReference type="InterPro" id="IPR020846">
    <property type="entry name" value="MFS_dom"/>
</dbReference>
<dbReference type="AlphaFoldDB" id="A0A109KVT7"/>
<evidence type="ECO:0000256" key="3">
    <source>
        <dbReference type="ARBA" id="ARBA00022475"/>
    </source>
</evidence>
<evidence type="ECO:0000256" key="5">
    <source>
        <dbReference type="ARBA" id="ARBA00022989"/>
    </source>
</evidence>
<organism evidence="9 10">
    <name type="scientific">Pseudomonas fluorescens</name>
    <dbReference type="NCBI Taxonomy" id="294"/>
    <lineage>
        <taxon>Bacteria</taxon>
        <taxon>Pseudomonadati</taxon>
        <taxon>Pseudomonadota</taxon>
        <taxon>Gammaproteobacteria</taxon>
        <taxon>Pseudomonadales</taxon>
        <taxon>Pseudomonadaceae</taxon>
        <taxon>Pseudomonas</taxon>
    </lineage>
</organism>
<dbReference type="EMBL" id="LCYC01000039">
    <property type="protein sequence ID" value="KWV76325.1"/>
    <property type="molecule type" value="Genomic_DNA"/>
</dbReference>
<dbReference type="RefSeq" id="WP_060766007.1">
    <property type="nucleotide sequence ID" value="NZ_LCYC01000039.1"/>
</dbReference>
<evidence type="ECO:0000313" key="9">
    <source>
        <dbReference type="EMBL" id="KWV76325.1"/>
    </source>
</evidence>
<feature type="transmembrane region" description="Helical" evidence="7">
    <location>
        <begin position="305"/>
        <end position="322"/>
    </location>
</feature>
<protein>
    <submittedName>
        <fullName evidence="9">Putative transport protein HsrA</fullName>
    </submittedName>
</protein>
<evidence type="ECO:0000256" key="1">
    <source>
        <dbReference type="ARBA" id="ARBA00004651"/>
    </source>
</evidence>
<dbReference type="Gene3D" id="1.20.1720.10">
    <property type="entry name" value="Multidrug resistance protein D"/>
    <property type="match status" value="1"/>
</dbReference>
<gene>
    <name evidence="9" type="primary">hsrA_1</name>
    <name evidence="9" type="ORF">PFL603g_02665</name>
</gene>
<keyword evidence="6 7" id="KW-0472">Membrane</keyword>
<dbReference type="PATRIC" id="fig|294.195.peg.2848"/>
<sequence>MYRKNAALLITVGLLCALEYLQAGMIAFASAPIRGEIDASPEEFTLVAALYACIAVVVISKQRWLVERLGWRNFMLGSISVYVLGALVCGVSGSLTTFTVGRVIMALGGASFMTSARLMVNLLPAGPGRFVGVKVFATGLACGTAAAPFLSSLVVVEDTWHAIFWLLIAGATAAGVLCTRFLPIAPIHQDERSPSSPGNILLLAVSTFFLLYVLQRSYYDFYNESIILVAFALLAALGVYIFFHAEHAKDAPFLKVKDLMKSRYILGVGLFCFTYIVLGSNNYILPFFLQTGLGYSWDTIGTFQAFGLGGALITWFAMALIIPKYPAPKKFFVVGFAALISFGLLLASLTLDANMWTNILPALVLNGCFVMLVLATAAMQTFRDVTHHDTLFAHAYQIKSMLGQIAMAIGTTVATLFLQWRTTLQYNNLNGHFNAGDALYQESTQHLAQALTPAIGAGPANQISVARLAQELHQQATLVASMEYFWAIIAVAGLALVVSLMQKTFK</sequence>
<feature type="transmembrane region" description="Helical" evidence="7">
    <location>
        <begin position="355"/>
        <end position="379"/>
    </location>
</feature>
<evidence type="ECO:0000313" key="10">
    <source>
        <dbReference type="Proteomes" id="UP000063434"/>
    </source>
</evidence>
<evidence type="ECO:0000256" key="7">
    <source>
        <dbReference type="SAM" id="Phobius"/>
    </source>
</evidence>
<feature type="transmembrane region" description="Helical" evidence="7">
    <location>
        <begin position="226"/>
        <end position="243"/>
    </location>
</feature>
<dbReference type="Gene3D" id="1.20.1250.20">
    <property type="entry name" value="MFS general substrate transporter like domains"/>
    <property type="match status" value="1"/>
</dbReference>
<keyword evidence="3" id="KW-1003">Cell membrane</keyword>
<feature type="transmembrane region" description="Helical" evidence="7">
    <location>
        <begin position="197"/>
        <end position="214"/>
    </location>
</feature>
<dbReference type="PROSITE" id="PS50850">
    <property type="entry name" value="MFS"/>
    <property type="match status" value="1"/>
</dbReference>
<keyword evidence="2" id="KW-0813">Transport</keyword>
<keyword evidence="4 7" id="KW-0812">Transmembrane</keyword>
<feature type="transmembrane region" description="Helical" evidence="7">
    <location>
        <begin position="331"/>
        <end position="349"/>
    </location>
</feature>
<keyword evidence="5 7" id="KW-1133">Transmembrane helix</keyword>
<feature type="transmembrane region" description="Helical" evidence="7">
    <location>
        <begin position="74"/>
        <end position="97"/>
    </location>
</feature>
<comment type="subcellular location">
    <subcellularLocation>
        <location evidence="1">Cell membrane</location>
        <topology evidence="1">Multi-pass membrane protein</topology>
    </subcellularLocation>
</comment>
<feature type="transmembrane region" description="Helical" evidence="7">
    <location>
        <begin position="400"/>
        <end position="420"/>
    </location>
</feature>
<dbReference type="PANTHER" id="PTHR42718:SF46">
    <property type="entry name" value="BLR6921 PROTEIN"/>
    <property type="match status" value="1"/>
</dbReference>
<dbReference type="InterPro" id="IPR011701">
    <property type="entry name" value="MFS"/>
</dbReference>
<evidence type="ECO:0000256" key="4">
    <source>
        <dbReference type="ARBA" id="ARBA00022692"/>
    </source>
</evidence>
<proteinExistence type="predicted"/>
<dbReference type="PANTHER" id="PTHR42718">
    <property type="entry name" value="MAJOR FACILITATOR SUPERFAMILY MULTIDRUG TRANSPORTER MFSC"/>
    <property type="match status" value="1"/>
</dbReference>
<dbReference type="InterPro" id="IPR036259">
    <property type="entry name" value="MFS_trans_sf"/>
</dbReference>
<feature type="transmembrane region" description="Helical" evidence="7">
    <location>
        <begin position="45"/>
        <end position="62"/>
    </location>
</feature>
<dbReference type="Pfam" id="PF07690">
    <property type="entry name" value="MFS_1"/>
    <property type="match status" value="1"/>
</dbReference>
<evidence type="ECO:0000259" key="8">
    <source>
        <dbReference type="PROSITE" id="PS50850"/>
    </source>
</evidence>
<dbReference type="GO" id="GO:0022857">
    <property type="term" value="F:transmembrane transporter activity"/>
    <property type="evidence" value="ECO:0007669"/>
    <property type="project" value="InterPro"/>
</dbReference>
<feature type="transmembrane region" description="Helical" evidence="7">
    <location>
        <begin position="264"/>
        <end position="285"/>
    </location>
</feature>
<accession>A0A109KVT7</accession>
<feature type="domain" description="Major facilitator superfamily (MFS) profile" evidence="8">
    <location>
        <begin position="8"/>
        <end position="505"/>
    </location>
</feature>
<feature type="transmembrane region" description="Helical" evidence="7">
    <location>
        <begin position="135"/>
        <end position="156"/>
    </location>
</feature>
<dbReference type="SUPFAM" id="SSF103473">
    <property type="entry name" value="MFS general substrate transporter"/>
    <property type="match status" value="1"/>
</dbReference>
<evidence type="ECO:0000256" key="6">
    <source>
        <dbReference type="ARBA" id="ARBA00023136"/>
    </source>
</evidence>
<comment type="caution">
    <text evidence="9">The sequence shown here is derived from an EMBL/GenBank/DDBJ whole genome shotgun (WGS) entry which is preliminary data.</text>
</comment>
<reference evidence="9 10" key="1">
    <citation type="submission" date="2015-05" db="EMBL/GenBank/DDBJ databases">
        <title>A genomic and transcriptomic approach to investigate the blue pigment phenotype in Pseudomonas fluorescens.</title>
        <authorList>
            <person name="Andreani N.A."/>
            <person name="Cardazzo B."/>
        </authorList>
    </citation>
    <scope>NUCLEOTIDE SEQUENCE [LARGE SCALE GENOMIC DNA]</scope>
    <source>
        <strain evidence="9 10">Ps_40</strain>
    </source>
</reference>
<feature type="transmembrane region" description="Helical" evidence="7">
    <location>
        <begin position="103"/>
        <end position="123"/>
    </location>
</feature>
<feature type="transmembrane region" description="Helical" evidence="7">
    <location>
        <begin position="162"/>
        <end position="185"/>
    </location>
</feature>